<dbReference type="Proteomes" id="UP000814140">
    <property type="component" value="Unassembled WGS sequence"/>
</dbReference>
<organism evidence="1 2">
    <name type="scientific">Artomyces pyxidatus</name>
    <dbReference type="NCBI Taxonomy" id="48021"/>
    <lineage>
        <taxon>Eukaryota</taxon>
        <taxon>Fungi</taxon>
        <taxon>Dikarya</taxon>
        <taxon>Basidiomycota</taxon>
        <taxon>Agaricomycotina</taxon>
        <taxon>Agaricomycetes</taxon>
        <taxon>Russulales</taxon>
        <taxon>Auriscalpiaceae</taxon>
        <taxon>Artomyces</taxon>
    </lineage>
</organism>
<evidence type="ECO:0000313" key="2">
    <source>
        <dbReference type="Proteomes" id="UP000814140"/>
    </source>
</evidence>
<gene>
    <name evidence="1" type="ORF">BV25DRAFT_1825314</name>
</gene>
<dbReference type="EMBL" id="MU277206">
    <property type="protein sequence ID" value="KAI0062776.1"/>
    <property type="molecule type" value="Genomic_DNA"/>
</dbReference>
<protein>
    <submittedName>
        <fullName evidence="1">Uncharacterized protein</fullName>
    </submittedName>
</protein>
<sequence length="288" mass="32928">MGAVQGVSPWSCHDASAIAMVNWNDPVLLLRNYQTFDKLTHVAGGIYIWEFVTHLDFDWHVLTGARKYRWTYLLYSGCRLSALFAVVTVFTGFDAQYRIKCQAWVVFTFILTYLAFVFASVLIVLRIMAIWECRRLVVIVAWVTWLANTAFYIHSVITARSTWFPEAGFCVILHSIRSRINIIATLVADLVLVTLMLFGLLRWQHAGQFRGVCRFLYNQGLIWIVVVTLAEVPSTVMIVMDLDDPWNLMFQVPELITMAIGATRIYRGLADYTSITELRTLPGNTQKP</sequence>
<proteinExistence type="predicted"/>
<evidence type="ECO:0000313" key="1">
    <source>
        <dbReference type="EMBL" id="KAI0062776.1"/>
    </source>
</evidence>
<reference evidence="1" key="1">
    <citation type="submission" date="2021-03" db="EMBL/GenBank/DDBJ databases">
        <authorList>
            <consortium name="DOE Joint Genome Institute"/>
            <person name="Ahrendt S."/>
            <person name="Looney B.P."/>
            <person name="Miyauchi S."/>
            <person name="Morin E."/>
            <person name="Drula E."/>
            <person name="Courty P.E."/>
            <person name="Chicoki N."/>
            <person name="Fauchery L."/>
            <person name="Kohler A."/>
            <person name="Kuo A."/>
            <person name="Labutti K."/>
            <person name="Pangilinan J."/>
            <person name="Lipzen A."/>
            <person name="Riley R."/>
            <person name="Andreopoulos W."/>
            <person name="He G."/>
            <person name="Johnson J."/>
            <person name="Barry K.W."/>
            <person name="Grigoriev I.V."/>
            <person name="Nagy L."/>
            <person name="Hibbett D."/>
            <person name="Henrissat B."/>
            <person name="Matheny P.B."/>
            <person name="Labbe J."/>
            <person name="Martin F."/>
        </authorList>
    </citation>
    <scope>NUCLEOTIDE SEQUENCE</scope>
    <source>
        <strain evidence="1">HHB10654</strain>
    </source>
</reference>
<accession>A0ACB8T3V2</accession>
<keyword evidence="2" id="KW-1185">Reference proteome</keyword>
<comment type="caution">
    <text evidence="1">The sequence shown here is derived from an EMBL/GenBank/DDBJ whole genome shotgun (WGS) entry which is preliminary data.</text>
</comment>
<reference evidence="1" key="2">
    <citation type="journal article" date="2022" name="New Phytol.">
        <title>Evolutionary transition to the ectomycorrhizal habit in the genomes of a hyperdiverse lineage of mushroom-forming fungi.</title>
        <authorList>
            <person name="Looney B."/>
            <person name="Miyauchi S."/>
            <person name="Morin E."/>
            <person name="Drula E."/>
            <person name="Courty P.E."/>
            <person name="Kohler A."/>
            <person name="Kuo A."/>
            <person name="LaButti K."/>
            <person name="Pangilinan J."/>
            <person name="Lipzen A."/>
            <person name="Riley R."/>
            <person name="Andreopoulos W."/>
            <person name="He G."/>
            <person name="Johnson J."/>
            <person name="Nolan M."/>
            <person name="Tritt A."/>
            <person name="Barry K.W."/>
            <person name="Grigoriev I.V."/>
            <person name="Nagy L.G."/>
            <person name="Hibbett D."/>
            <person name="Henrissat B."/>
            <person name="Matheny P.B."/>
            <person name="Labbe J."/>
            <person name="Martin F.M."/>
        </authorList>
    </citation>
    <scope>NUCLEOTIDE SEQUENCE</scope>
    <source>
        <strain evidence="1">HHB10654</strain>
    </source>
</reference>
<name>A0ACB8T3V2_9AGAM</name>